<gene>
    <name evidence="8 10" type="primary">tadA</name>
    <name evidence="10" type="ORF">OQ257_07575</name>
</gene>
<keyword evidence="6 8" id="KW-0862">Zinc</keyword>
<dbReference type="GO" id="GO:0008270">
    <property type="term" value="F:zinc ion binding"/>
    <property type="evidence" value="ECO:0007669"/>
    <property type="project" value="UniProtKB-UniRule"/>
</dbReference>
<evidence type="ECO:0000256" key="7">
    <source>
        <dbReference type="ARBA" id="ARBA00048045"/>
    </source>
</evidence>
<dbReference type="GO" id="GO:0052717">
    <property type="term" value="F:tRNA-specific adenosine-34 deaminase activity"/>
    <property type="evidence" value="ECO:0007669"/>
    <property type="project" value="UniProtKB-UniRule"/>
</dbReference>
<evidence type="ECO:0000313" key="10">
    <source>
        <dbReference type="EMBL" id="MDE8035025.1"/>
    </source>
</evidence>
<proteinExistence type="inferred from homology"/>
<dbReference type="Gene3D" id="3.40.140.10">
    <property type="entry name" value="Cytidine Deaminase, domain 2"/>
    <property type="match status" value="1"/>
</dbReference>
<dbReference type="GO" id="GO:0002100">
    <property type="term" value="P:tRNA wobble adenosine to inosine editing"/>
    <property type="evidence" value="ECO:0007669"/>
    <property type="project" value="UniProtKB-UniRule"/>
</dbReference>
<comment type="subunit">
    <text evidence="2 8">Homodimer.</text>
</comment>
<dbReference type="GeneID" id="34291849"/>
<evidence type="ECO:0000256" key="1">
    <source>
        <dbReference type="ARBA" id="ARBA00010669"/>
    </source>
</evidence>
<evidence type="ECO:0000256" key="4">
    <source>
        <dbReference type="ARBA" id="ARBA00022723"/>
    </source>
</evidence>
<dbReference type="Proteomes" id="UP001142444">
    <property type="component" value="Unassembled WGS sequence"/>
</dbReference>
<comment type="cofactor">
    <cofactor evidence="8">
        <name>Zn(2+)</name>
        <dbReference type="ChEBI" id="CHEBI:29105"/>
    </cofactor>
    <text evidence="8">Binds 1 zinc ion per subunit.</text>
</comment>
<keyword evidence="5 8" id="KW-0378">Hydrolase</keyword>
<dbReference type="InterPro" id="IPR016192">
    <property type="entry name" value="APOBEC/CMP_deaminase_Zn-bd"/>
</dbReference>
<feature type="binding site" evidence="8">
    <location>
        <position position="90"/>
    </location>
    <ligand>
        <name>Zn(2+)</name>
        <dbReference type="ChEBI" id="CHEBI:29105"/>
        <note>catalytic</note>
    </ligand>
</feature>
<keyword evidence="3 8" id="KW-0819">tRNA processing</keyword>
<feature type="binding site" evidence="8">
    <location>
        <position position="120"/>
    </location>
    <ligand>
        <name>Zn(2+)</name>
        <dbReference type="ChEBI" id="CHEBI:29105"/>
        <note>catalytic</note>
    </ligand>
</feature>
<dbReference type="Pfam" id="PF00383">
    <property type="entry name" value="dCMP_cyt_deam_1"/>
    <property type="match status" value="1"/>
</dbReference>
<protein>
    <recommendedName>
        <fullName evidence="8">tRNA-specific adenosine deaminase</fullName>
        <ecNumber evidence="8">3.5.4.33</ecNumber>
    </recommendedName>
</protein>
<dbReference type="PANTHER" id="PTHR11079">
    <property type="entry name" value="CYTOSINE DEAMINASE FAMILY MEMBER"/>
    <property type="match status" value="1"/>
</dbReference>
<dbReference type="PROSITE" id="PS51747">
    <property type="entry name" value="CYT_DCMP_DEAMINASES_2"/>
    <property type="match status" value="1"/>
</dbReference>
<evidence type="ECO:0000256" key="8">
    <source>
        <dbReference type="HAMAP-Rule" id="MF_00972"/>
    </source>
</evidence>
<comment type="similarity">
    <text evidence="1">Belongs to the cytidine and deoxycytidylate deaminase family. ADAT2 subfamily.</text>
</comment>
<dbReference type="EC" id="3.5.4.33" evidence="8"/>
<dbReference type="NCBIfam" id="NF008113">
    <property type="entry name" value="PRK10860.1"/>
    <property type="match status" value="1"/>
</dbReference>
<dbReference type="HAMAP" id="MF_00972">
    <property type="entry name" value="tRNA_aden_deaminase"/>
    <property type="match status" value="1"/>
</dbReference>
<dbReference type="InterPro" id="IPR002125">
    <property type="entry name" value="CMP_dCMP_dom"/>
</dbReference>
<dbReference type="InterPro" id="IPR016193">
    <property type="entry name" value="Cytidine_deaminase-like"/>
</dbReference>
<dbReference type="InterPro" id="IPR028883">
    <property type="entry name" value="tRNA_aden_deaminase"/>
</dbReference>
<comment type="caution">
    <text evidence="10">The sequence shown here is derived from an EMBL/GenBank/DDBJ whole genome shotgun (WGS) entry which is preliminary data.</text>
</comment>
<dbReference type="AlphaFoldDB" id="A0A9X4JEI3"/>
<dbReference type="SUPFAM" id="SSF53927">
    <property type="entry name" value="Cytidine deaminase-like"/>
    <property type="match status" value="1"/>
</dbReference>
<evidence type="ECO:0000259" key="9">
    <source>
        <dbReference type="PROSITE" id="PS51747"/>
    </source>
</evidence>
<dbReference type="FunFam" id="3.40.140.10:FF:000005">
    <property type="entry name" value="tRNA-specific adenosine deaminase"/>
    <property type="match status" value="1"/>
</dbReference>
<feature type="active site" description="Proton donor" evidence="8">
    <location>
        <position position="92"/>
    </location>
</feature>
<dbReference type="CDD" id="cd01285">
    <property type="entry name" value="nucleoside_deaminase"/>
    <property type="match status" value="1"/>
</dbReference>
<evidence type="ECO:0000256" key="6">
    <source>
        <dbReference type="ARBA" id="ARBA00022833"/>
    </source>
</evidence>
<reference evidence="10" key="1">
    <citation type="submission" date="2022-11" db="EMBL/GenBank/DDBJ databases">
        <authorList>
            <person name="Kamali M."/>
            <person name="Peak L."/>
            <person name="Go Y.Y."/>
            <person name="Balasuriya U.B.R."/>
            <person name="Carossino M."/>
        </authorList>
    </citation>
    <scope>NUCLEOTIDE SEQUENCE</scope>
    <source>
        <strain evidence="10">4524</strain>
    </source>
</reference>
<comment type="catalytic activity">
    <reaction evidence="7 8">
        <text>adenosine(34) in tRNA + H2O + H(+) = inosine(34) in tRNA + NH4(+)</text>
        <dbReference type="Rhea" id="RHEA:43168"/>
        <dbReference type="Rhea" id="RHEA-COMP:10373"/>
        <dbReference type="Rhea" id="RHEA-COMP:10374"/>
        <dbReference type="ChEBI" id="CHEBI:15377"/>
        <dbReference type="ChEBI" id="CHEBI:15378"/>
        <dbReference type="ChEBI" id="CHEBI:28938"/>
        <dbReference type="ChEBI" id="CHEBI:74411"/>
        <dbReference type="ChEBI" id="CHEBI:82852"/>
        <dbReference type="EC" id="3.5.4.33"/>
    </reaction>
</comment>
<reference evidence="10" key="2">
    <citation type="journal article" date="2023" name="Pathogens">
        <title>Pathological Features and Genomic Characterization of an Actinobacillus equuli subsp. equuli Bearing Unique Virulence-Associated Genes from an Adult Horse with Pleuropneumonia.</title>
        <authorList>
            <person name="Kamali M."/>
            <person name="Carossino M."/>
            <person name="Del Piero F."/>
            <person name="Peak L."/>
            <person name="Mitchell M.S."/>
            <person name="Willette J."/>
            <person name="Baker R."/>
            <person name="Li F."/>
            <person name="Kenez A."/>
            <person name="Balasuriya U.B.R."/>
            <person name="Go Y.Y."/>
        </authorList>
    </citation>
    <scope>NUCLEOTIDE SEQUENCE</scope>
    <source>
        <strain evidence="10">4524</strain>
    </source>
</reference>
<sequence>MPQFWGILLSNQAVKFFLIFTIMFIKPQTTQCSLAISAQDIHFMQYALALADRAEAIGEIPVGAVLIDSDGNIIGEGWNQVIQLADPSAHAEMLAIRQAGKVQNNYRLLGCTLYVTLEPCTMCAGAILHSRLHRLVFGASDYKTGAIGSRFHLFEDYKMNHFLEIRGGVLAEDCSQKISRFFQRRRQEQKQQKQAV</sequence>
<accession>A0A9X4JEI3</accession>
<keyword evidence="4 8" id="KW-0479">Metal-binding</keyword>
<organism evidence="10 11">
    <name type="scientific">Actinobacillus equuli subsp. equuli</name>
    <dbReference type="NCBI Taxonomy" id="202947"/>
    <lineage>
        <taxon>Bacteria</taxon>
        <taxon>Pseudomonadati</taxon>
        <taxon>Pseudomonadota</taxon>
        <taxon>Gammaproteobacteria</taxon>
        <taxon>Pasteurellales</taxon>
        <taxon>Pasteurellaceae</taxon>
        <taxon>Actinobacillus</taxon>
    </lineage>
</organism>
<evidence type="ECO:0000313" key="11">
    <source>
        <dbReference type="Proteomes" id="UP001142444"/>
    </source>
</evidence>
<dbReference type="PANTHER" id="PTHR11079:SF202">
    <property type="entry name" value="TRNA-SPECIFIC ADENOSINE DEAMINASE"/>
    <property type="match status" value="1"/>
</dbReference>
<dbReference type="EMBL" id="JAPHVQ010000006">
    <property type="protein sequence ID" value="MDE8035025.1"/>
    <property type="molecule type" value="Genomic_DNA"/>
</dbReference>
<dbReference type="PROSITE" id="PS00903">
    <property type="entry name" value="CYT_DCMP_DEAMINASES_1"/>
    <property type="match status" value="1"/>
</dbReference>
<comment type="function">
    <text evidence="8">Catalyzes the deamination of adenosine to inosine at the wobble position 34 of tRNA(Arg2).</text>
</comment>
<keyword evidence="11" id="KW-1185">Reference proteome</keyword>
<feature type="binding site" evidence="8">
    <location>
        <position position="123"/>
    </location>
    <ligand>
        <name>Zn(2+)</name>
        <dbReference type="ChEBI" id="CHEBI:29105"/>
        <note>catalytic</note>
    </ligand>
</feature>
<evidence type="ECO:0000256" key="2">
    <source>
        <dbReference type="ARBA" id="ARBA00011738"/>
    </source>
</evidence>
<dbReference type="RefSeq" id="WP_081541507.1">
    <property type="nucleotide sequence ID" value="NZ_JAPHVQ010000006.1"/>
</dbReference>
<feature type="domain" description="CMP/dCMP-type deaminase" evidence="9">
    <location>
        <begin position="38"/>
        <end position="150"/>
    </location>
</feature>
<name>A0A9X4JEI3_ACTEU</name>
<evidence type="ECO:0000256" key="3">
    <source>
        <dbReference type="ARBA" id="ARBA00022694"/>
    </source>
</evidence>
<evidence type="ECO:0000256" key="5">
    <source>
        <dbReference type="ARBA" id="ARBA00022801"/>
    </source>
</evidence>